<feature type="non-terminal residue" evidence="1">
    <location>
        <position position="120"/>
    </location>
</feature>
<evidence type="ECO:0000313" key="2">
    <source>
        <dbReference type="Proteomes" id="UP000652761"/>
    </source>
</evidence>
<accession>A0A843X2Y9</accession>
<sequence length="120" mass="13941">RQTNIAEAFPYVPAILQSVRSSGEAFSRRIKASKAQVSFNPELGPDSRWGHLPNGWACLPPEFRGLQRMQVRDINVHIHGRLFKYWHPSRWTLTHHGRPSMLTPIWPFGQNLKTCRNHVY</sequence>
<evidence type="ECO:0000313" key="1">
    <source>
        <dbReference type="EMBL" id="MQM11304.1"/>
    </source>
</evidence>
<dbReference type="AlphaFoldDB" id="A0A843X2Y9"/>
<comment type="caution">
    <text evidence="1">The sequence shown here is derived from an EMBL/GenBank/DDBJ whole genome shotgun (WGS) entry which is preliminary data.</text>
</comment>
<keyword evidence="2" id="KW-1185">Reference proteome</keyword>
<dbReference type="Proteomes" id="UP000652761">
    <property type="component" value="Unassembled WGS sequence"/>
</dbReference>
<reference evidence="1" key="1">
    <citation type="submission" date="2017-07" db="EMBL/GenBank/DDBJ databases">
        <title>Taro Niue Genome Assembly and Annotation.</title>
        <authorList>
            <person name="Atibalentja N."/>
            <person name="Keating K."/>
            <person name="Fields C.J."/>
        </authorList>
    </citation>
    <scope>NUCLEOTIDE SEQUENCE</scope>
    <source>
        <strain evidence="1">Niue_2</strain>
        <tissue evidence="1">Leaf</tissue>
    </source>
</reference>
<dbReference type="EMBL" id="NMUH01004934">
    <property type="protein sequence ID" value="MQM11304.1"/>
    <property type="molecule type" value="Genomic_DNA"/>
</dbReference>
<organism evidence="1 2">
    <name type="scientific">Colocasia esculenta</name>
    <name type="common">Wild taro</name>
    <name type="synonym">Arum esculentum</name>
    <dbReference type="NCBI Taxonomy" id="4460"/>
    <lineage>
        <taxon>Eukaryota</taxon>
        <taxon>Viridiplantae</taxon>
        <taxon>Streptophyta</taxon>
        <taxon>Embryophyta</taxon>
        <taxon>Tracheophyta</taxon>
        <taxon>Spermatophyta</taxon>
        <taxon>Magnoliopsida</taxon>
        <taxon>Liliopsida</taxon>
        <taxon>Araceae</taxon>
        <taxon>Aroideae</taxon>
        <taxon>Colocasieae</taxon>
        <taxon>Colocasia</taxon>
    </lineage>
</organism>
<gene>
    <name evidence="1" type="ORF">Taro_044210</name>
</gene>
<feature type="non-terminal residue" evidence="1">
    <location>
        <position position="1"/>
    </location>
</feature>
<proteinExistence type="predicted"/>
<name>A0A843X2Y9_COLES</name>
<protein>
    <submittedName>
        <fullName evidence="1">Uncharacterized protein</fullName>
    </submittedName>
</protein>